<dbReference type="GeneID" id="9677042"/>
<reference evidence="3 4" key="1">
    <citation type="journal article" date="2009" name="PLoS Genet.">
        <title>The genome of Nectria haematococca: contribution of supernumerary chromosomes to gene expansion.</title>
        <authorList>
            <person name="Coleman J.J."/>
            <person name="Rounsley S.D."/>
            <person name="Rodriguez-Carres M."/>
            <person name="Kuo A."/>
            <person name="Wasmann C.C."/>
            <person name="Grimwood J."/>
            <person name="Schmutz J."/>
            <person name="Taga M."/>
            <person name="White G.J."/>
            <person name="Zhou S."/>
            <person name="Schwartz D.C."/>
            <person name="Freitag M."/>
            <person name="Ma L.J."/>
            <person name="Danchin E.G."/>
            <person name="Henrissat B."/>
            <person name="Coutinho P.M."/>
            <person name="Nelson D.R."/>
            <person name="Straney D."/>
            <person name="Napoli C.A."/>
            <person name="Barker B.M."/>
            <person name="Gribskov M."/>
            <person name="Rep M."/>
            <person name="Kroken S."/>
            <person name="Molnar I."/>
            <person name="Rensing C."/>
            <person name="Kennell J.C."/>
            <person name="Zamora J."/>
            <person name="Farman M.L."/>
            <person name="Selker E.U."/>
            <person name="Salamov A."/>
            <person name="Shapiro H."/>
            <person name="Pangilinan J."/>
            <person name="Lindquist E."/>
            <person name="Lamers C."/>
            <person name="Grigoriev I.V."/>
            <person name="Geiser D.M."/>
            <person name="Covert S.F."/>
            <person name="Temporini E."/>
            <person name="Vanetten H.D."/>
        </authorList>
    </citation>
    <scope>NUCLEOTIDE SEQUENCE [LARGE SCALE GENOMIC DNA]</scope>
    <source>
        <strain evidence="4">ATCC MYA-4622 / CBS 123669 / FGSC 9596 / NRRL 45880 / 77-13-4</strain>
    </source>
</reference>
<feature type="domain" description="Nephrocystin 3-like N-terminal" evidence="2">
    <location>
        <begin position="194"/>
        <end position="296"/>
    </location>
</feature>
<evidence type="ECO:0000313" key="3">
    <source>
        <dbReference type="EMBL" id="EEU43693.1"/>
    </source>
</evidence>
<accession>C7YY23</accession>
<dbReference type="VEuPathDB" id="FungiDB:NECHADRAFT_82730"/>
<dbReference type="InParanoid" id="C7YY23"/>
<sequence length="305" mass="34794">MEVTASIIAVLQLSERVIGACKWYIDAYQDYPKDLRLIYLETSSIRAVFETLSFLDPHDPEDSEALQILKRPDGPIAGCNEAIGELSKLLPLANAHSGARKSKKKKLESTWTTLAWPLKCEKARKLLDELNSHKATINMTLTGQILYELGTVQNAVDIANQTLTYAQKREVCDWLEIVNPSPNHNAAVDLYVDGTGDWVFRSQPWNDWIDRKSRVIWMHGIPDAGNTVLTAHLFRHILKRCEQSSSSKVECVYFYCYHGHNRDETMPFLRWLLSQLCRKTSKVPNPVYHAFRSHLEPSKIRGEAV</sequence>
<dbReference type="InterPro" id="IPR056884">
    <property type="entry name" value="NPHP3-like_N"/>
</dbReference>
<dbReference type="RefSeq" id="XP_003049406.1">
    <property type="nucleotide sequence ID" value="XM_003049360.1"/>
</dbReference>
<evidence type="ECO:0000313" key="4">
    <source>
        <dbReference type="Proteomes" id="UP000005206"/>
    </source>
</evidence>
<keyword evidence="1" id="KW-0677">Repeat</keyword>
<dbReference type="PANTHER" id="PTHR10039:SF16">
    <property type="entry name" value="GPI INOSITOL-DEACYLASE"/>
    <property type="match status" value="1"/>
</dbReference>
<keyword evidence="4" id="KW-1185">Reference proteome</keyword>
<dbReference type="PANTHER" id="PTHR10039">
    <property type="entry name" value="AMELOGENIN"/>
    <property type="match status" value="1"/>
</dbReference>
<dbReference type="Pfam" id="PF24883">
    <property type="entry name" value="NPHP3_N"/>
    <property type="match status" value="1"/>
</dbReference>
<dbReference type="eggNOG" id="ENOG502SKUI">
    <property type="taxonomic scope" value="Eukaryota"/>
</dbReference>
<protein>
    <recommendedName>
        <fullName evidence="2">Nephrocystin 3-like N-terminal domain-containing protein</fullName>
    </recommendedName>
</protein>
<name>C7YY23_FUSV7</name>
<dbReference type="HOGENOM" id="CLU_912442_0_0_1"/>
<dbReference type="AlphaFoldDB" id="C7YY23"/>
<evidence type="ECO:0000259" key="2">
    <source>
        <dbReference type="Pfam" id="PF24883"/>
    </source>
</evidence>
<organism evidence="3 4">
    <name type="scientific">Fusarium vanettenii (strain ATCC MYA-4622 / CBS 123669 / FGSC 9596 / NRRL 45880 / 77-13-4)</name>
    <name type="common">Fusarium solani subsp. pisi</name>
    <dbReference type="NCBI Taxonomy" id="660122"/>
    <lineage>
        <taxon>Eukaryota</taxon>
        <taxon>Fungi</taxon>
        <taxon>Dikarya</taxon>
        <taxon>Ascomycota</taxon>
        <taxon>Pezizomycotina</taxon>
        <taxon>Sordariomycetes</taxon>
        <taxon>Hypocreomycetidae</taxon>
        <taxon>Hypocreales</taxon>
        <taxon>Nectriaceae</taxon>
        <taxon>Fusarium</taxon>
        <taxon>Fusarium solani species complex</taxon>
        <taxon>Fusarium vanettenii</taxon>
    </lineage>
</organism>
<gene>
    <name evidence="3" type="ORF">NECHADRAFT_82730</name>
</gene>
<dbReference type="Proteomes" id="UP000005206">
    <property type="component" value="Chromosome 7"/>
</dbReference>
<dbReference type="KEGG" id="nhe:NECHADRAFT_82730"/>
<dbReference type="OrthoDB" id="194358at2759"/>
<proteinExistence type="predicted"/>
<dbReference type="EMBL" id="GG698902">
    <property type="protein sequence ID" value="EEU43693.1"/>
    <property type="molecule type" value="Genomic_DNA"/>
</dbReference>
<evidence type="ECO:0000256" key="1">
    <source>
        <dbReference type="ARBA" id="ARBA00022737"/>
    </source>
</evidence>
<dbReference type="OMA" id="RWKNGSN"/>